<reference evidence="4" key="1">
    <citation type="journal article" date="2014" name="Int. J. Syst. Evol. Microbiol.">
        <title>Complete genome sequence of Corynebacterium casei LMG S-19264T (=DSM 44701T), isolated from a smear-ripened cheese.</title>
        <authorList>
            <consortium name="US DOE Joint Genome Institute (JGI-PGF)"/>
            <person name="Walter F."/>
            <person name="Albersmeier A."/>
            <person name="Kalinowski J."/>
            <person name="Ruckert C."/>
        </authorList>
    </citation>
    <scope>NUCLEOTIDE SEQUENCE</scope>
    <source>
        <strain evidence="4">KCTC 12719</strain>
    </source>
</reference>
<comment type="caution">
    <text evidence="4">The sequence shown here is derived from an EMBL/GenBank/DDBJ whole genome shotgun (WGS) entry which is preliminary data.</text>
</comment>
<dbReference type="Pfam" id="PF00196">
    <property type="entry name" value="GerE"/>
    <property type="match status" value="1"/>
</dbReference>
<dbReference type="InterPro" id="IPR011047">
    <property type="entry name" value="Quinoprotein_ADH-like_sf"/>
</dbReference>
<dbReference type="InterPro" id="IPR015943">
    <property type="entry name" value="WD40/YVTN_repeat-like_dom_sf"/>
</dbReference>
<name>A0A918S6Z8_9FLAO</name>
<dbReference type="AlphaFoldDB" id="A0A918S6Z8"/>
<feature type="domain" description="HTH luxR-type" evidence="3">
    <location>
        <begin position="853"/>
        <end position="910"/>
    </location>
</feature>
<evidence type="ECO:0000256" key="2">
    <source>
        <dbReference type="SAM" id="SignalP"/>
    </source>
</evidence>
<feature type="transmembrane region" description="Helical" evidence="1">
    <location>
        <begin position="721"/>
        <end position="740"/>
    </location>
</feature>
<keyword evidence="1" id="KW-0472">Membrane</keyword>
<dbReference type="Gene3D" id="1.10.10.10">
    <property type="entry name" value="Winged helix-like DNA-binding domain superfamily/Winged helix DNA-binding domain"/>
    <property type="match status" value="1"/>
</dbReference>
<keyword evidence="1" id="KW-1133">Transmembrane helix</keyword>
<dbReference type="RefSeq" id="WP_189603067.1">
    <property type="nucleotide sequence ID" value="NZ_BMXB01000001.1"/>
</dbReference>
<protein>
    <recommendedName>
        <fullName evidence="3">HTH luxR-type domain-containing protein</fullName>
    </recommendedName>
</protein>
<reference evidence="4" key="2">
    <citation type="submission" date="2020-09" db="EMBL/GenBank/DDBJ databases">
        <authorList>
            <person name="Sun Q."/>
            <person name="Kim S."/>
        </authorList>
    </citation>
    <scope>NUCLEOTIDE SEQUENCE</scope>
    <source>
        <strain evidence="4">KCTC 12719</strain>
    </source>
</reference>
<evidence type="ECO:0000313" key="5">
    <source>
        <dbReference type="Proteomes" id="UP000610456"/>
    </source>
</evidence>
<dbReference type="InterPro" id="IPR000792">
    <property type="entry name" value="Tscrpt_reg_LuxR_C"/>
</dbReference>
<evidence type="ECO:0000259" key="3">
    <source>
        <dbReference type="SMART" id="SM00421"/>
    </source>
</evidence>
<dbReference type="InterPro" id="IPR036388">
    <property type="entry name" value="WH-like_DNA-bd_sf"/>
</dbReference>
<evidence type="ECO:0000313" key="4">
    <source>
        <dbReference type="EMBL" id="GHA26776.1"/>
    </source>
</evidence>
<accession>A0A918S6Z8</accession>
<keyword evidence="1" id="KW-0812">Transmembrane</keyword>
<keyword evidence="2" id="KW-0732">Signal</keyword>
<organism evidence="4 5">
    <name type="scientific">Salinimicrobium marinum</name>
    <dbReference type="NCBI Taxonomy" id="680283"/>
    <lineage>
        <taxon>Bacteria</taxon>
        <taxon>Pseudomonadati</taxon>
        <taxon>Bacteroidota</taxon>
        <taxon>Flavobacteriia</taxon>
        <taxon>Flavobacteriales</taxon>
        <taxon>Flavobacteriaceae</taxon>
        <taxon>Salinimicrobium</taxon>
    </lineage>
</organism>
<dbReference type="SUPFAM" id="SSF50998">
    <property type="entry name" value="Quinoprotein alcohol dehydrogenase-like"/>
    <property type="match status" value="1"/>
</dbReference>
<dbReference type="InterPro" id="IPR016032">
    <property type="entry name" value="Sig_transdc_resp-reg_C-effctor"/>
</dbReference>
<sequence length="914" mass="105877">MRKVEYYILIMCVLLFFNATSQQLTPPIQNYSSLQYNAASQNWDIKVDEQGIVYAANNKGLLSFDGQRWELYPLKSGSIIRSVLPHQGKIYTGSYKEFGYWEKDIKGVMQYQSLISLLGEYELQSEEFWQILAYNDAIYFRSFGAIYRYDGKTIYPVQQVVSRGMTVFNDRLVIALEEKGLFYLEENGNLEPLQNQDVLLDRSIVDILEYKESLLICTRDGLFLYDEKGSRAFPDRKLNAVLAGLELNHLIKNSDNELVFGTVKSGILHYNGGTGEIASYSRNEGLQNNTVLAMTQKNGKVWLGLDNGIDAIHLDSPIKFYTDDSGELGSVYDLAFHCDEVYLASNTGVYKLEKEDFKLLPDAEGHSWNLEAHNNVLYSNHNSGTYKIINDDFVPIDVRTGSFEIVPIDREQYLIANYTGIDFYDDELKQIKRLNGINFPVKQLLFENPGTLWAADAYEGIYRIGINQRGDSTTFVKKVSADRQMGNYSARIFKINGQIAVLTNEKWYRYNVFTDGLELLREWHEFNGNRLLAVDNGLFWFINSAGNTLKITDFKETELVVSSKMLNNRTVKDHERLVKRNDSIYYITLHDGFARLNLHELYSMRDNEYLSTPVIQELYDVEQNYDLTATPHISSKNAREVTVLAGLPVSDAIALKYELIGSDSEPVVGEVVDGIIRFQNLPHDEYKLQLSAVSSQNADPVLTSFQFVVDPPWYLQNYMKFMYFLLLLGVLGLIFWINRIKLQKHRRLLRLKYQQEHEERMNNLEKERLIHEITMKRKELANSTMMAAKKNEVLMEIQGELNKDRNKFSNEYRLKHIMSKINRAIKDKDEWKVFETNFNELHEDFFKDLLEKYPKLSNKDLKLCSYLKMNLTSKEIAPLMGISVRGVEVHRYRLRKKMNLDSTENLTNFLIANF</sequence>
<dbReference type="SUPFAM" id="SSF46894">
    <property type="entry name" value="C-terminal effector domain of the bipartite response regulators"/>
    <property type="match status" value="1"/>
</dbReference>
<dbReference type="SMART" id="SM00421">
    <property type="entry name" value="HTH_LUXR"/>
    <property type="match status" value="1"/>
</dbReference>
<dbReference type="Gene3D" id="2.130.10.10">
    <property type="entry name" value="YVTN repeat-like/Quinoprotein amine dehydrogenase"/>
    <property type="match status" value="1"/>
</dbReference>
<dbReference type="Proteomes" id="UP000610456">
    <property type="component" value="Unassembled WGS sequence"/>
</dbReference>
<dbReference type="GO" id="GO:0003677">
    <property type="term" value="F:DNA binding"/>
    <property type="evidence" value="ECO:0007669"/>
    <property type="project" value="InterPro"/>
</dbReference>
<evidence type="ECO:0000256" key="1">
    <source>
        <dbReference type="SAM" id="Phobius"/>
    </source>
</evidence>
<dbReference type="GO" id="GO:0006355">
    <property type="term" value="P:regulation of DNA-templated transcription"/>
    <property type="evidence" value="ECO:0007669"/>
    <property type="project" value="InterPro"/>
</dbReference>
<keyword evidence="5" id="KW-1185">Reference proteome</keyword>
<feature type="signal peptide" evidence="2">
    <location>
        <begin position="1"/>
        <end position="21"/>
    </location>
</feature>
<dbReference type="EMBL" id="BMXB01000001">
    <property type="protein sequence ID" value="GHA26776.1"/>
    <property type="molecule type" value="Genomic_DNA"/>
</dbReference>
<proteinExistence type="predicted"/>
<gene>
    <name evidence="4" type="ORF">GCM10007103_05200</name>
</gene>
<feature type="chain" id="PRO_5037364734" description="HTH luxR-type domain-containing protein" evidence="2">
    <location>
        <begin position="22"/>
        <end position="914"/>
    </location>
</feature>